<evidence type="ECO:0000313" key="1">
    <source>
        <dbReference type="EMBL" id="KAH7914606.1"/>
    </source>
</evidence>
<dbReference type="Proteomes" id="UP000790377">
    <property type="component" value="Unassembled WGS sequence"/>
</dbReference>
<name>A0ACB8AMK2_9AGAM</name>
<proteinExistence type="predicted"/>
<protein>
    <submittedName>
        <fullName evidence="1">Uncharacterized protein</fullName>
    </submittedName>
</protein>
<comment type="caution">
    <text evidence="1">The sequence shown here is derived from an EMBL/GenBank/DDBJ whole genome shotgun (WGS) entry which is preliminary data.</text>
</comment>
<evidence type="ECO:0000313" key="2">
    <source>
        <dbReference type="Proteomes" id="UP000790377"/>
    </source>
</evidence>
<reference evidence="1" key="1">
    <citation type="journal article" date="2021" name="New Phytol.">
        <title>Evolutionary innovations through gain and loss of genes in the ectomycorrhizal Boletales.</title>
        <authorList>
            <person name="Wu G."/>
            <person name="Miyauchi S."/>
            <person name="Morin E."/>
            <person name="Kuo A."/>
            <person name="Drula E."/>
            <person name="Varga T."/>
            <person name="Kohler A."/>
            <person name="Feng B."/>
            <person name="Cao Y."/>
            <person name="Lipzen A."/>
            <person name="Daum C."/>
            <person name="Hundley H."/>
            <person name="Pangilinan J."/>
            <person name="Johnson J."/>
            <person name="Barry K."/>
            <person name="LaButti K."/>
            <person name="Ng V."/>
            <person name="Ahrendt S."/>
            <person name="Min B."/>
            <person name="Choi I.G."/>
            <person name="Park H."/>
            <person name="Plett J.M."/>
            <person name="Magnuson J."/>
            <person name="Spatafora J.W."/>
            <person name="Nagy L.G."/>
            <person name="Henrissat B."/>
            <person name="Grigoriev I.V."/>
            <person name="Yang Z.L."/>
            <person name="Xu J."/>
            <person name="Martin F.M."/>
        </authorList>
    </citation>
    <scope>NUCLEOTIDE SEQUENCE</scope>
    <source>
        <strain evidence="1">ATCC 28755</strain>
    </source>
</reference>
<organism evidence="1 2">
    <name type="scientific">Hygrophoropsis aurantiaca</name>
    <dbReference type="NCBI Taxonomy" id="72124"/>
    <lineage>
        <taxon>Eukaryota</taxon>
        <taxon>Fungi</taxon>
        <taxon>Dikarya</taxon>
        <taxon>Basidiomycota</taxon>
        <taxon>Agaricomycotina</taxon>
        <taxon>Agaricomycetes</taxon>
        <taxon>Agaricomycetidae</taxon>
        <taxon>Boletales</taxon>
        <taxon>Coniophorineae</taxon>
        <taxon>Hygrophoropsidaceae</taxon>
        <taxon>Hygrophoropsis</taxon>
    </lineage>
</organism>
<keyword evidence="2" id="KW-1185">Reference proteome</keyword>
<dbReference type="EMBL" id="MU267611">
    <property type="protein sequence ID" value="KAH7914606.1"/>
    <property type="molecule type" value="Genomic_DNA"/>
</dbReference>
<accession>A0ACB8AMK2</accession>
<gene>
    <name evidence="1" type="ORF">BJ138DRAFT_1143499</name>
</gene>
<sequence>MVLTLFLLSRSVFARFACILVLVVPWQPALGLIRAIRPGLILRRPPFILGRTARLTPSHIPRPTRRPIRVDFNEYVV</sequence>